<feature type="transmembrane region" description="Helical" evidence="6">
    <location>
        <begin position="60"/>
        <end position="80"/>
    </location>
</feature>
<dbReference type="InterPro" id="IPR010432">
    <property type="entry name" value="RDD"/>
</dbReference>
<dbReference type="PANTHER" id="PTHR36115">
    <property type="entry name" value="PROLINE-RICH ANTIGEN HOMOLOG-RELATED"/>
    <property type="match status" value="1"/>
</dbReference>
<protein>
    <recommendedName>
        <fullName evidence="7">RDD domain-containing protein</fullName>
    </recommendedName>
</protein>
<evidence type="ECO:0000313" key="8">
    <source>
        <dbReference type="EMBL" id="OIJ12425.1"/>
    </source>
</evidence>
<feature type="domain" description="RDD" evidence="7">
    <location>
        <begin position="21"/>
        <end position="149"/>
    </location>
</feature>
<name>A0A1S2LLW9_9BACI</name>
<evidence type="ECO:0000256" key="2">
    <source>
        <dbReference type="ARBA" id="ARBA00022475"/>
    </source>
</evidence>
<proteinExistence type="predicted"/>
<evidence type="ECO:0000256" key="6">
    <source>
        <dbReference type="SAM" id="Phobius"/>
    </source>
</evidence>
<sequence>MDEQYLKQKVTIEKEEKKYRYAGFWMRFWAYLLDLVVVASINGIVVTSVLSILGLSNVKIAFFSLEAVLIAFVTALYFLLLTKKWGQTIGKKVLGIKVVHVNNQPLTWSSVIFREVVGRYILQVFILTYFLYLIVAFQKKKQGLHDMVGDTYVIHE</sequence>
<keyword evidence="4 6" id="KW-1133">Transmembrane helix</keyword>
<feature type="transmembrane region" description="Helical" evidence="6">
    <location>
        <begin position="120"/>
        <end position="137"/>
    </location>
</feature>
<dbReference type="RefSeq" id="WP_071310104.1">
    <property type="nucleotide sequence ID" value="NZ_MLQR01000031.1"/>
</dbReference>
<dbReference type="Proteomes" id="UP000179524">
    <property type="component" value="Unassembled WGS sequence"/>
</dbReference>
<evidence type="ECO:0000259" key="7">
    <source>
        <dbReference type="Pfam" id="PF06271"/>
    </source>
</evidence>
<comment type="subcellular location">
    <subcellularLocation>
        <location evidence="1">Cell membrane</location>
        <topology evidence="1">Multi-pass membrane protein</topology>
    </subcellularLocation>
</comment>
<dbReference type="PANTHER" id="PTHR36115:SF9">
    <property type="entry name" value="LMO1584 PROTEIN"/>
    <property type="match status" value="1"/>
</dbReference>
<keyword evidence="9" id="KW-1185">Reference proteome</keyword>
<evidence type="ECO:0000256" key="1">
    <source>
        <dbReference type="ARBA" id="ARBA00004651"/>
    </source>
</evidence>
<evidence type="ECO:0000256" key="3">
    <source>
        <dbReference type="ARBA" id="ARBA00022692"/>
    </source>
</evidence>
<keyword evidence="5 6" id="KW-0472">Membrane</keyword>
<dbReference type="EMBL" id="MLQR01000031">
    <property type="protein sequence ID" value="OIJ12425.1"/>
    <property type="molecule type" value="Genomic_DNA"/>
</dbReference>
<gene>
    <name evidence="8" type="ORF">BKP37_13370</name>
</gene>
<feature type="transmembrane region" description="Helical" evidence="6">
    <location>
        <begin position="28"/>
        <end position="53"/>
    </location>
</feature>
<evidence type="ECO:0000313" key="9">
    <source>
        <dbReference type="Proteomes" id="UP000179524"/>
    </source>
</evidence>
<accession>A0A1S2LLW9</accession>
<evidence type="ECO:0000256" key="5">
    <source>
        <dbReference type="ARBA" id="ARBA00023136"/>
    </source>
</evidence>
<keyword evidence="2" id="KW-1003">Cell membrane</keyword>
<reference evidence="8 9" key="1">
    <citation type="submission" date="2016-10" db="EMBL/GenBank/DDBJ databases">
        <title>Draft genome sequences of four alkaliphilic bacteria belonging to the Anaerobacillus genus.</title>
        <authorList>
            <person name="Bassil N.M."/>
            <person name="Lloyd J.R."/>
        </authorList>
    </citation>
    <scope>NUCLEOTIDE SEQUENCE [LARGE SCALE GENOMIC DNA]</scope>
    <source>
        <strain evidence="8 9">DSM 18345</strain>
    </source>
</reference>
<organism evidence="8 9">
    <name type="scientific">Anaerobacillus alkalilacustris</name>
    <dbReference type="NCBI Taxonomy" id="393763"/>
    <lineage>
        <taxon>Bacteria</taxon>
        <taxon>Bacillati</taxon>
        <taxon>Bacillota</taxon>
        <taxon>Bacilli</taxon>
        <taxon>Bacillales</taxon>
        <taxon>Bacillaceae</taxon>
        <taxon>Anaerobacillus</taxon>
    </lineage>
</organism>
<dbReference type="AlphaFoldDB" id="A0A1S2LLW9"/>
<evidence type="ECO:0000256" key="4">
    <source>
        <dbReference type="ARBA" id="ARBA00022989"/>
    </source>
</evidence>
<comment type="caution">
    <text evidence="8">The sequence shown here is derived from an EMBL/GenBank/DDBJ whole genome shotgun (WGS) entry which is preliminary data.</text>
</comment>
<dbReference type="OrthoDB" id="9793824at2"/>
<dbReference type="InterPro" id="IPR051791">
    <property type="entry name" value="Pra-immunoreactive"/>
</dbReference>
<dbReference type="Pfam" id="PF06271">
    <property type="entry name" value="RDD"/>
    <property type="match status" value="1"/>
</dbReference>
<keyword evidence="3 6" id="KW-0812">Transmembrane</keyword>
<dbReference type="GO" id="GO:0005886">
    <property type="term" value="C:plasma membrane"/>
    <property type="evidence" value="ECO:0007669"/>
    <property type="project" value="UniProtKB-SubCell"/>
</dbReference>